<dbReference type="AlphaFoldDB" id="A0A345P5K1"/>
<evidence type="ECO:0000256" key="1">
    <source>
        <dbReference type="SAM" id="SignalP"/>
    </source>
</evidence>
<dbReference type="OrthoDB" id="119951at2"/>
<dbReference type="KEGG" id="mbah:HYN46_06795"/>
<reference evidence="3 4" key="1">
    <citation type="submission" date="2018-07" db="EMBL/GenBank/DDBJ databases">
        <title>Genome sequencing of Moraxellaceae gen. HYN0046.</title>
        <authorList>
            <person name="Kim M."/>
            <person name="Yi H."/>
        </authorList>
    </citation>
    <scope>NUCLEOTIDE SEQUENCE [LARGE SCALE GENOMIC DNA]</scope>
    <source>
        <strain evidence="3 4">HYN0046</strain>
    </source>
</reference>
<feature type="signal peptide" evidence="1">
    <location>
        <begin position="1"/>
        <end position="23"/>
    </location>
</feature>
<evidence type="ECO:0000313" key="4">
    <source>
        <dbReference type="Proteomes" id="UP000253940"/>
    </source>
</evidence>
<feature type="chain" id="PRO_5016973414" evidence="1">
    <location>
        <begin position="24"/>
        <end position="164"/>
    </location>
</feature>
<dbReference type="EMBL" id="CP031222">
    <property type="protein sequence ID" value="AXI02560.1"/>
    <property type="molecule type" value="Genomic_DNA"/>
</dbReference>
<proteinExistence type="predicted"/>
<dbReference type="PROSITE" id="PS51257">
    <property type="entry name" value="PROKAR_LIPOPROTEIN"/>
    <property type="match status" value="1"/>
</dbReference>
<dbReference type="Proteomes" id="UP000253940">
    <property type="component" value="Chromosome"/>
</dbReference>
<gene>
    <name evidence="3" type="ORF">HYN46_06795</name>
</gene>
<keyword evidence="1" id="KW-0732">Signal</keyword>
<dbReference type="Pfam" id="PF14534">
    <property type="entry name" value="DUF4440"/>
    <property type="match status" value="1"/>
</dbReference>
<dbReference type="InterPro" id="IPR032710">
    <property type="entry name" value="NTF2-like_dom_sf"/>
</dbReference>
<feature type="domain" description="DUF4440" evidence="2">
    <location>
        <begin position="45"/>
        <end position="152"/>
    </location>
</feature>
<accession>A0A345P5K1</accession>
<name>A0A345P5K1_9GAMM</name>
<dbReference type="Gene3D" id="3.10.450.50">
    <property type="match status" value="1"/>
</dbReference>
<sequence length="164" mass="18658">MKKTTLFILIAALSWLSGCTSIGHQSGSLPNDAPLFKTISSLDQQVFDTFNHCEVSEQLQKHASYFSSDVEFYHDTGGVTWTRQEMLANTEKYVCGKFQRELIANSLEVFPIKGFGAIEQGTHRFCQLATHTCDGIANFIIIWRHQNDQWQITRVISYGHRPNN</sequence>
<evidence type="ECO:0000259" key="2">
    <source>
        <dbReference type="Pfam" id="PF14534"/>
    </source>
</evidence>
<dbReference type="SUPFAM" id="SSF54427">
    <property type="entry name" value="NTF2-like"/>
    <property type="match status" value="1"/>
</dbReference>
<protein>
    <submittedName>
        <fullName evidence="3">Nuclear transport factor 2 family protein</fullName>
    </submittedName>
</protein>
<dbReference type="InterPro" id="IPR027843">
    <property type="entry name" value="DUF4440"/>
</dbReference>
<organism evidence="3 4">
    <name type="scientific">Aquirhabdus parva</name>
    <dbReference type="NCBI Taxonomy" id="2283318"/>
    <lineage>
        <taxon>Bacteria</taxon>
        <taxon>Pseudomonadati</taxon>
        <taxon>Pseudomonadota</taxon>
        <taxon>Gammaproteobacteria</taxon>
        <taxon>Moraxellales</taxon>
        <taxon>Moraxellaceae</taxon>
        <taxon>Aquirhabdus</taxon>
    </lineage>
</organism>
<keyword evidence="4" id="KW-1185">Reference proteome</keyword>
<evidence type="ECO:0000313" key="3">
    <source>
        <dbReference type="EMBL" id="AXI02560.1"/>
    </source>
</evidence>
<dbReference type="RefSeq" id="WP_114898670.1">
    <property type="nucleotide sequence ID" value="NZ_CP031222.1"/>
</dbReference>